<feature type="domain" description="GHMP kinase N-terminal" evidence="5">
    <location>
        <begin position="126"/>
        <end position="214"/>
    </location>
</feature>
<dbReference type="Pfam" id="PF10509">
    <property type="entry name" value="GalKase_gal_bdg"/>
    <property type="match status" value="1"/>
</dbReference>
<dbReference type="AlphaFoldDB" id="A0A1U7NMN5"/>
<feature type="domain" description="Galactokinase N-terminal" evidence="6">
    <location>
        <begin position="43"/>
        <end position="91"/>
    </location>
</feature>
<dbReference type="SUPFAM" id="SSF55060">
    <property type="entry name" value="GHMP Kinase, C-terminal domain"/>
    <property type="match status" value="1"/>
</dbReference>
<dbReference type="RefSeq" id="WP_076341395.1">
    <property type="nucleotide sequence ID" value="NZ_JBGNFS010000004.1"/>
</dbReference>
<dbReference type="InterPro" id="IPR006204">
    <property type="entry name" value="GHMP_kinase_N_dom"/>
</dbReference>
<sequence>MKTVNQLINDFEANVFDARLKALYLDDSRLEAEKERYIQALKMFESLYGDQEVQIFSAAGRSEVSGNHTDHQHGRVLAASINLDTIAIVSKREDDQIKVVSDDFDIEPVDVNDTKLKDVEENSASLIKGVVQGFKNDHFRVGGFNAYMTSEVIVGAGLSSSASFEVLIGTILSYLYNEGNVSMVEISKIAQYAENVYFGKPCGLMDQCACAVGGLITIDFKDPSSPIVHQVNTDFDDFGVSLCIVDTKGSHADLTDEYAAVPYEMKKVAHFFSSDVLRDVDEEAFLQNLSSIREKIGDRAVLRAFHFFKENARVPQIVEALEKKDKAAFLKGIQESGDSSYQYLQNVFAASYPAHQAVSLALALSKDFLKDKGVCRVHGGGFAGTILAFVDNEDVASYKEWIESFFGADSCHVLKIRPEGGTIVVE</sequence>
<dbReference type="PIRSF" id="PIRSF000530">
    <property type="entry name" value="Galactokinase"/>
    <property type="match status" value="1"/>
</dbReference>
<dbReference type="SUPFAM" id="SSF54211">
    <property type="entry name" value="Ribosomal protein S5 domain 2-like"/>
    <property type="match status" value="1"/>
</dbReference>
<dbReference type="Gene3D" id="3.30.230.10">
    <property type="match status" value="1"/>
</dbReference>
<protein>
    <submittedName>
        <fullName evidence="7">Galactokinase</fullName>
    </submittedName>
</protein>
<proteinExistence type="inferred from homology"/>
<keyword evidence="3 7" id="KW-0808">Transferase</keyword>
<dbReference type="OrthoDB" id="250531at2"/>
<reference evidence="7 8" key="1">
    <citation type="submission" date="2016-11" db="EMBL/GenBank/DDBJ databases">
        <title>Description of two novel members of the family Erysipelotrichaceae: Ileibacterium lipovorans gen. nov., sp. nov. and Dubosiella newyorkensis, gen. nov., sp. nov.</title>
        <authorList>
            <person name="Cox L.M."/>
            <person name="Sohn J."/>
            <person name="Tyrrell K.L."/>
            <person name="Citron D.M."/>
            <person name="Lawson P.A."/>
            <person name="Patel N.B."/>
            <person name="Iizumi T."/>
            <person name="Perez-Perez G.I."/>
            <person name="Goldstein E.J."/>
            <person name="Blaser M.J."/>
        </authorList>
    </citation>
    <scope>NUCLEOTIDE SEQUENCE [LARGE SCALE GENOMIC DNA]</scope>
    <source>
        <strain evidence="7 8">NYU-BL-A4</strain>
    </source>
</reference>
<evidence type="ECO:0000256" key="4">
    <source>
        <dbReference type="ARBA" id="ARBA00022840"/>
    </source>
</evidence>
<dbReference type="GO" id="GO:0006012">
    <property type="term" value="P:galactose metabolic process"/>
    <property type="evidence" value="ECO:0007669"/>
    <property type="project" value="InterPro"/>
</dbReference>
<evidence type="ECO:0000256" key="1">
    <source>
        <dbReference type="ARBA" id="ARBA00006566"/>
    </source>
</evidence>
<dbReference type="PRINTS" id="PR00473">
    <property type="entry name" value="GALCTOKINASE"/>
</dbReference>
<dbReference type="InterPro" id="IPR000705">
    <property type="entry name" value="Galactokinase"/>
</dbReference>
<evidence type="ECO:0000256" key="2">
    <source>
        <dbReference type="ARBA" id="ARBA00022741"/>
    </source>
</evidence>
<dbReference type="InterPro" id="IPR020568">
    <property type="entry name" value="Ribosomal_Su5_D2-typ_SF"/>
</dbReference>
<keyword evidence="2" id="KW-0547">Nucleotide-binding</keyword>
<accession>A0A1U7NMN5</accession>
<comment type="similarity">
    <text evidence="1">Belongs to the GHMP kinase family. GalK subfamily.</text>
</comment>
<evidence type="ECO:0000259" key="5">
    <source>
        <dbReference type="Pfam" id="PF00288"/>
    </source>
</evidence>
<keyword evidence="3 7" id="KW-0418">Kinase</keyword>
<name>A0A1U7NMN5_9FIRM</name>
<dbReference type="Proteomes" id="UP000186705">
    <property type="component" value="Unassembled WGS sequence"/>
</dbReference>
<keyword evidence="4" id="KW-0067">ATP-binding</keyword>
<dbReference type="GO" id="GO:0005524">
    <property type="term" value="F:ATP binding"/>
    <property type="evidence" value="ECO:0007669"/>
    <property type="project" value="UniProtKB-KW"/>
</dbReference>
<organism evidence="7 8">
    <name type="scientific">Dubosiella newyorkensis</name>
    <dbReference type="NCBI Taxonomy" id="1862672"/>
    <lineage>
        <taxon>Bacteria</taxon>
        <taxon>Bacillati</taxon>
        <taxon>Bacillota</taxon>
        <taxon>Erysipelotrichia</taxon>
        <taxon>Erysipelotrichales</taxon>
        <taxon>Erysipelotrichaceae</taxon>
        <taxon>Dubosiella</taxon>
    </lineage>
</organism>
<dbReference type="STRING" id="1862672.BO225_06160"/>
<evidence type="ECO:0000259" key="6">
    <source>
        <dbReference type="Pfam" id="PF10509"/>
    </source>
</evidence>
<dbReference type="EMBL" id="MPKA01000064">
    <property type="protein sequence ID" value="OLU46490.1"/>
    <property type="molecule type" value="Genomic_DNA"/>
</dbReference>
<dbReference type="PANTHER" id="PTHR10457">
    <property type="entry name" value="MEVALONATE KINASE/GALACTOKINASE"/>
    <property type="match status" value="1"/>
</dbReference>
<dbReference type="InterPro" id="IPR006206">
    <property type="entry name" value="Mevalonate/galactokinase"/>
</dbReference>
<dbReference type="GO" id="GO:0005829">
    <property type="term" value="C:cytosol"/>
    <property type="evidence" value="ECO:0007669"/>
    <property type="project" value="TreeGrafter"/>
</dbReference>
<dbReference type="PANTHER" id="PTHR10457:SF7">
    <property type="entry name" value="GALACTOKINASE-RELATED"/>
    <property type="match status" value="1"/>
</dbReference>
<dbReference type="PRINTS" id="PR00959">
    <property type="entry name" value="MEVGALKINASE"/>
</dbReference>
<dbReference type="GO" id="GO:0004335">
    <property type="term" value="F:galactokinase activity"/>
    <property type="evidence" value="ECO:0007669"/>
    <property type="project" value="InterPro"/>
</dbReference>
<dbReference type="InterPro" id="IPR014721">
    <property type="entry name" value="Ribsml_uS5_D2-typ_fold_subgr"/>
</dbReference>
<dbReference type="Pfam" id="PF00288">
    <property type="entry name" value="GHMP_kinases_N"/>
    <property type="match status" value="1"/>
</dbReference>
<dbReference type="InterPro" id="IPR019539">
    <property type="entry name" value="GalKase_N"/>
</dbReference>
<dbReference type="InterPro" id="IPR036554">
    <property type="entry name" value="GHMP_kinase_C_sf"/>
</dbReference>
<keyword evidence="8" id="KW-1185">Reference proteome</keyword>
<evidence type="ECO:0000256" key="3">
    <source>
        <dbReference type="ARBA" id="ARBA00022777"/>
    </source>
</evidence>
<gene>
    <name evidence="7" type="ORF">BO225_06160</name>
</gene>
<dbReference type="Gene3D" id="3.30.70.890">
    <property type="entry name" value="GHMP kinase, C-terminal domain"/>
    <property type="match status" value="1"/>
</dbReference>
<evidence type="ECO:0000313" key="7">
    <source>
        <dbReference type="EMBL" id="OLU46490.1"/>
    </source>
</evidence>
<comment type="caution">
    <text evidence="7">The sequence shown here is derived from an EMBL/GenBank/DDBJ whole genome shotgun (WGS) entry which is preliminary data.</text>
</comment>
<evidence type="ECO:0000313" key="8">
    <source>
        <dbReference type="Proteomes" id="UP000186705"/>
    </source>
</evidence>